<accession>W7Y7M5</accession>
<dbReference type="NCBIfam" id="TIGR00710">
    <property type="entry name" value="efflux_Bcr_CflA"/>
    <property type="match status" value="1"/>
</dbReference>
<evidence type="ECO:0000256" key="2">
    <source>
        <dbReference type="ARBA" id="ARBA00006236"/>
    </source>
</evidence>
<feature type="transmembrane region" description="Helical" evidence="8">
    <location>
        <begin position="101"/>
        <end position="124"/>
    </location>
</feature>
<feature type="transmembrane region" description="Helical" evidence="8">
    <location>
        <begin position="347"/>
        <end position="367"/>
    </location>
</feature>
<feature type="transmembrane region" description="Helical" evidence="8">
    <location>
        <begin position="42"/>
        <end position="66"/>
    </location>
</feature>
<evidence type="ECO:0000256" key="6">
    <source>
        <dbReference type="ARBA" id="ARBA00022989"/>
    </source>
</evidence>
<evidence type="ECO:0000256" key="3">
    <source>
        <dbReference type="ARBA" id="ARBA00022448"/>
    </source>
</evidence>
<dbReference type="InterPro" id="IPR020846">
    <property type="entry name" value="MFS_dom"/>
</dbReference>
<protein>
    <submittedName>
        <fullName evidence="10">Sulfonamide resistance protein</fullName>
    </submittedName>
</protein>
<reference evidence="10 11" key="1">
    <citation type="journal article" date="2014" name="Genome Announc.">
        <title>Draft Genome Sequence of Cytophaga fermentans JCM 21142T, a Facultative Anaerobe Isolated from Marine Mud.</title>
        <authorList>
            <person name="Starns D."/>
            <person name="Oshima K."/>
            <person name="Suda W."/>
            <person name="Iino T."/>
            <person name="Yuki M."/>
            <person name="Inoue J."/>
            <person name="Kitamura K."/>
            <person name="Iida T."/>
            <person name="Darby A."/>
            <person name="Hattori M."/>
            <person name="Ohkuma M."/>
        </authorList>
    </citation>
    <scope>NUCLEOTIDE SEQUENCE [LARGE SCALE GENOMIC DNA]</scope>
    <source>
        <strain evidence="10 11">JCM 21142</strain>
    </source>
</reference>
<keyword evidence="5 8" id="KW-0812">Transmembrane</keyword>
<proteinExistence type="inferred from homology"/>
<dbReference type="EMBL" id="BAMD01000028">
    <property type="protein sequence ID" value="GAF03658.1"/>
    <property type="molecule type" value="Genomic_DNA"/>
</dbReference>
<dbReference type="InterPro" id="IPR011701">
    <property type="entry name" value="MFS"/>
</dbReference>
<feature type="transmembrane region" description="Helical" evidence="8">
    <location>
        <begin position="78"/>
        <end position="95"/>
    </location>
</feature>
<dbReference type="PANTHER" id="PTHR23502:SF132">
    <property type="entry name" value="POLYAMINE TRANSPORTER 2-RELATED"/>
    <property type="match status" value="1"/>
</dbReference>
<dbReference type="GO" id="GO:1990961">
    <property type="term" value="P:xenobiotic detoxification by transmembrane export across the plasma membrane"/>
    <property type="evidence" value="ECO:0007669"/>
    <property type="project" value="InterPro"/>
</dbReference>
<keyword evidence="11" id="KW-1185">Reference proteome</keyword>
<dbReference type="PROSITE" id="PS50850">
    <property type="entry name" value="MFS"/>
    <property type="match status" value="1"/>
</dbReference>
<dbReference type="InterPro" id="IPR036259">
    <property type="entry name" value="MFS_trans_sf"/>
</dbReference>
<evidence type="ECO:0000256" key="7">
    <source>
        <dbReference type="ARBA" id="ARBA00023136"/>
    </source>
</evidence>
<feature type="transmembrane region" description="Helical" evidence="8">
    <location>
        <begin position="218"/>
        <end position="243"/>
    </location>
</feature>
<feature type="transmembrane region" description="Helical" evidence="8">
    <location>
        <begin position="255"/>
        <end position="275"/>
    </location>
</feature>
<feature type="domain" description="Major facilitator superfamily (MFS) profile" evidence="9">
    <location>
        <begin position="10"/>
        <end position="397"/>
    </location>
</feature>
<dbReference type="eggNOG" id="COG2814">
    <property type="taxonomic scope" value="Bacteria"/>
</dbReference>
<dbReference type="CDD" id="cd17320">
    <property type="entry name" value="MFS_MdfA_MDR_like"/>
    <property type="match status" value="1"/>
</dbReference>
<comment type="subcellular location">
    <subcellularLocation>
        <location evidence="1">Cell membrane</location>
        <topology evidence="1">Multi-pass membrane protein</topology>
    </subcellularLocation>
</comment>
<dbReference type="InterPro" id="IPR004812">
    <property type="entry name" value="Efflux_drug-R_Bcr/CmlA"/>
</dbReference>
<dbReference type="GO" id="GO:0005886">
    <property type="term" value="C:plasma membrane"/>
    <property type="evidence" value="ECO:0007669"/>
    <property type="project" value="UniProtKB-SubCell"/>
</dbReference>
<dbReference type="Proteomes" id="UP000019402">
    <property type="component" value="Unassembled WGS sequence"/>
</dbReference>
<gene>
    <name evidence="10" type="ORF">JCM21142_52337</name>
</gene>
<dbReference type="SUPFAM" id="SSF103473">
    <property type="entry name" value="MFS general substrate transporter"/>
    <property type="match status" value="1"/>
</dbReference>
<dbReference type="PROSITE" id="PS00216">
    <property type="entry name" value="SUGAR_TRANSPORT_1"/>
    <property type="match status" value="1"/>
</dbReference>
<feature type="transmembrane region" description="Helical" evidence="8">
    <location>
        <begin position="373"/>
        <end position="393"/>
    </location>
</feature>
<dbReference type="InterPro" id="IPR005829">
    <property type="entry name" value="Sugar_transporter_CS"/>
</dbReference>
<evidence type="ECO:0000256" key="4">
    <source>
        <dbReference type="ARBA" id="ARBA00022475"/>
    </source>
</evidence>
<dbReference type="OrthoDB" id="9807274at2"/>
<evidence type="ECO:0000256" key="8">
    <source>
        <dbReference type="SAM" id="Phobius"/>
    </source>
</evidence>
<dbReference type="GO" id="GO:0015385">
    <property type="term" value="F:sodium:proton antiporter activity"/>
    <property type="evidence" value="ECO:0007669"/>
    <property type="project" value="TreeGrafter"/>
</dbReference>
<feature type="transmembrane region" description="Helical" evidence="8">
    <location>
        <begin position="311"/>
        <end position="335"/>
    </location>
</feature>
<evidence type="ECO:0000259" key="9">
    <source>
        <dbReference type="PROSITE" id="PS50850"/>
    </source>
</evidence>
<dbReference type="GO" id="GO:0042910">
    <property type="term" value="F:xenobiotic transmembrane transporter activity"/>
    <property type="evidence" value="ECO:0007669"/>
    <property type="project" value="InterPro"/>
</dbReference>
<evidence type="ECO:0000256" key="5">
    <source>
        <dbReference type="ARBA" id="ARBA00022692"/>
    </source>
</evidence>
<dbReference type="PANTHER" id="PTHR23502">
    <property type="entry name" value="MAJOR FACILITATOR SUPERFAMILY"/>
    <property type="match status" value="1"/>
</dbReference>
<feature type="transmembrane region" description="Helical" evidence="8">
    <location>
        <begin position="282"/>
        <end position="305"/>
    </location>
</feature>
<sequence>MLNIHKRKPLLLTVMLAALVTLSPFAIDSYLAAMPMMATFFGVHGSVIELTITLYFLGFALGNFLGGPLSDSFGRKPIAVLGVAIYGISALLIPLCDHIELILILRFTQAFGGGFATVTSNVFIRDWFTGKEVARFVTIISMMMMLAPLFAPVIGAFLIEHQGWQGVFYFMFAFSVLLWISFFILIPESREKALITKKVSVKQLFEKYKIFFSDKQSVIMLFAISFSMAGLYIFLTGASFIYIEFFGVETASFPFLFGANVVLNILLSLVNTMLLKKKKPGFLLGIGMLLQLMAGVTLFIVVRQSAPSFEWVFACIVVFVGSLGLIFGNGTAAILNINPHVSGSANATIGITRFVLSFIIGSIMALFRTDNLIPIGTAMFCCTFIGNILYVWARKYV</sequence>
<keyword evidence="3" id="KW-0813">Transport</keyword>
<dbReference type="RefSeq" id="WP_027470853.1">
    <property type="nucleotide sequence ID" value="NZ_BAMD01000028.1"/>
</dbReference>
<feature type="transmembrane region" description="Helical" evidence="8">
    <location>
        <begin position="165"/>
        <end position="186"/>
    </location>
</feature>
<keyword evidence="4" id="KW-1003">Cell membrane</keyword>
<name>W7Y7M5_9BACT</name>
<dbReference type="Pfam" id="PF07690">
    <property type="entry name" value="MFS_1"/>
    <property type="match status" value="1"/>
</dbReference>
<keyword evidence="7 8" id="KW-0472">Membrane</keyword>
<dbReference type="AlphaFoldDB" id="W7Y7M5"/>
<feature type="transmembrane region" description="Helical" evidence="8">
    <location>
        <begin position="136"/>
        <end position="159"/>
    </location>
</feature>
<evidence type="ECO:0000256" key="1">
    <source>
        <dbReference type="ARBA" id="ARBA00004651"/>
    </source>
</evidence>
<keyword evidence="6 8" id="KW-1133">Transmembrane helix</keyword>
<dbReference type="Gene3D" id="1.20.1720.10">
    <property type="entry name" value="Multidrug resistance protein D"/>
    <property type="match status" value="1"/>
</dbReference>
<comment type="similarity">
    <text evidence="2">Belongs to the major facilitator superfamily. Bcr/CmlA family.</text>
</comment>
<organism evidence="10 11">
    <name type="scientific">Saccharicrinis fermentans DSM 9555 = JCM 21142</name>
    <dbReference type="NCBI Taxonomy" id="869213"/>
    <lineage>
        <taxon>Bacteria</taxon>
        <taxon>Pseudomonadati</taxon>
        <taxon>Bacteroidota</taxon>
        <taxon>Bacteroidia</taxon>
        <taxon>Marinilabiliales</taxon>
        <taxon>Marinilabiliaceae</taxon>
        <taxon>Saccharicrinis</taxon>
    </lineage>
</organism>
<evidence type="ECO:0000313" key="11">
    <source>
        <dbReference type="Proteomes" id="UP000019402"/>
    </source>
</evidence>
<dbReference type="STRING" id="869213.GCA_000517085_00903"/>
<evidence type="ECO:0000313" key="10">
    <source>
        <dbReference type="EMBL" id="GAF03658.1"/>
    </source>
</evidence>
<comment type="caution">
    <text evidence="10">The sequence shown here is derived from an EMBL/GenBank/DDBJ whole genome shotgun (WGS) entry which is preliminary data.</text>
</comment>